<dbReference type="Pfam" id="PF26049">
    <property type="entry name" value="RLMG_N"/>
    <property type="match status" value="1"/>
</dbReference>
<keyword evidence="1" id="KW-0963">Cytoplasm</keyword>
<feature type="domain" description="Methyltransferase small" evidence="5">
    <location>
        <begin position="193"/>
        <end position="366"/>
    </location>
</feature>
<dbReference type="Gene3D" id="3.40.50.150">
    <property type="entry name" value="Vaccinia Virus protein VP39"/>
    <property type="match status" value="2"/>
</dbReference>
<dbReference type="CDD" id="cd02440">
    <property type="entry name" value="AdoMet_MTases"/>
    <property type="match status" value="1"/>
</dbReference>
<dbReference type="PANTHER" id="PTHR47816">
    <property type="entry name" value="RIBOSOMAL RNA SMALL SUBUNIT METHYLTRANSFERASE C"/>
    <property type="match status" value="1"/>
</dbReference>
<dbReference type="Proteomes" id="UP000316196">
    <property type="component" value="Unassembled WGS sequence"/>
</dbReference>
<protein>
    <submittedName>
        <fullName evidence="7">16S rRNA (Guanine1207-N2)-methyltransferase</fullName>
    </submittedName>
</protein>
<dbReference type="InterPro" id="IPR007848">
    <property type="entry name" value="Small_mtfrase_dom"/>
</dbReference>
<dbReference type="InterPro" id="IPR058679">
    <property type="entry name" value="RlmG_N"/>
</dbReference>
<evidence type="ECO:0000256" key="2">
    <source>
        <dbReference type="ARBA" id="ARBA00022552"/>
    </source>
</evidence>
<evidence type="ECO:0000313" key="7">
    <source>
        <dbReference type="EMBL" id="TQL62663.1"/>
    </source>
</evidence>
<keyword evidence="3 7" id="KW-0489">Methyltransferase</keyword>
<dbReference type="EMBL" id="VFOR01000001">
    <property type="protein sequence ID" value="TQL62663.1"/>
    <property type="molecule type" value="Genomic_DNA"/>
</dbReference>
<dbReference type="PROSITE" id="PS00092">
    <property type="entry name" value="N6_MTASE"/>
    <property type="match status" value="1"/>
</dbReference>
<keyword evidence="2" id="KW-0698">rRNA processing</keyword>
<accession>A0A542ZQM6</accession>
<gene>
    <name evidence="7" type="ORF">FB460_0448</name>
</gene>
<dbReference type="AlphaFoldDB" id="A0A542ZQM6"/>
<dbReference type="GO" id="GO:0008170">
    <property type="term" value="F:N-methyltransferase activity"/>
    <property type="evidence" value="ECO:0007669"/>
    <property type="project" value="UniProtKB-ARBA"/>
</dbReference>
<dbReference type="InterPro" id="IPR046977">
    <property type="entry name" value="RsmC/RlmG"/>
</dbReference>
<dbReference type="SUPFAM" id="SSF53335">
    <property type="entry name" value="S-adenosyl-L-methionine-dependent methyltransferases"/>
    <property type="match status" value="1"/>
</dbReference>
<evidence type="ECO:0000259" key="6">
    <source>
        <dbReference type="Pfam" id="PF26049"/>
    </source>
</evidence>
<dbReference type="InterPro" id="IPR029063">
    <property type="entry name" value="SAM-dependent_MTases_sf"/>
</dbReference>
<keyword evidence="8" id="KW-1185">Reference proteome</keyword>
<dbReference type="OrthoDB" id="29650at2"/>
<feature type="domain" description="RlmG N-terminal" evidence="6">
    <location>
        <begin position="27"/>
        <end position="170"/>
    </location>
</feature>
<dbReference type="PANTHER" id="PTHR47816:SF4">
    <property type="entry name" value="RIBOSOMAL RNA SMALL SUBUNIT METHYLTRANSFERASE C"/>
    <property type="match status" value="1"/>
</dbReference>
<comment type="caution">
    <text evidence="7">The sequence shown here is derived from an EMBL/GenBank/DDBJ whole genome shotgun (WGS) entry which is preliminary data.</text>
</comment>
<keyword evidence="4 7" id="KW-0808">Transferase</keyword>
<dbReference type="RefSeq" id="WP_142092478.1">
    <property type="nucleotide sequence ID" value="NZ_BAAAMD010000001.1"/>
</dbReference>
<dbReference type="GO" id="GO:0032259">
    <property type="term" value="P:methylation"/>
    <property type="evidence" value="ECO:0007669"/>
    <property type="project" value="UniProtKB-KW"/>
</dbReference>
<sequence>MTNPITDLLLSTARHDPATLAAMGDGPSRLVVVDDPDGSLALAATQWGVPVHVRCASRAAALAVQAAVAGTDIPVTGEWPDPAEHRKGSASGPTLVLAHLPKSLRGVESLAHAAADLGQQTPKTSAPQDVVLVGGARLKYMTPTMNEVLMQRFEHVHATRAQRKSRCLVASGPRPHVDRTPIQNPVHAEGVDLTLCAVGDVFNGAEADHGSLLLLDALADHGPDTPQLIHDLGCGNGLLTAWLAHRFPEAHIVASDDSRDAVASTRATLTASFTGPHEDRVQVSWQDRASDEPPASTDLVVLNPPFHRGGAIDTDLSTKLIDAGVRLLRPGGQLWVVYNSHLRHRRHLEQYGRVEQMARDPRFTVVRMTYDRWS</sequence>
<dbReference type="GO" id="GO:0006364">
    <property type="term" value="P:rRNA processing"/>
    <property type="evidence" value="ECO:0007669"/>
    <property type="project" value="UniProtKB-KW"/>
</dbReference>
<reference evidence="7 8" key="1">
    <citation type="submission" date="2019-06" db="EMBL/GenBank/DDBJ databases">
        <title>Sequencing the genomes of 1000 actinobacteria strains.</title>
        <authorList>
            <person name="Klenk H.-P."/>
        </authorList>
    </citation>
    <scope>NUCLEOTIDE SEQUENCE [LARGE SCALE GENOMIC DNA]</scope>
    <source>
        <strain evidence="7 8">DSM 8251</strain>
    </source>
</reference>
<dbReference type="GO" id="GO:0008757">
    <property type="term" value="F:S-adenosylmethionine-dependent methyltransferase activity"/>
    <property type="evidence" value="ECO:0007669"/>
    <property type="project" value="InterPro"/>
</dbReference>
<dbReference type="InterPro" id="IPR002052">
    <property type="entry name" value="DNA_methylase_N6_adenine_CS"/>
</dbReference>
<evidence type="ECO:0000256" key="1">
    <source>
        <dbReference type="ARBA" id="ARBA00022490"/>
    </source>
</evidence>
<proteinExistence type="predicted"/>
<dbReference type="GO" id="GO:0003676">
    <property type="term" value="F:nucleic acid binding"/>
    <property type="evidence" value="ECO:0007669"/>
    <property type="project" value="InterPro"/>
</dbReference>
<evidence type="ECO:0000259" key="5">
    <source>
        <dbReference type="Pfam" id="PF05175"/>
    </source>
</evidence>
<evidence type="ECO:0000313" key="8">
    <source>
        <dbReference type="Proteomes" id="UP000316196"/>
    </source>
</evidence>
<name>A0A542ZQM6_9ACTN</name>
<evidence type="ECO:0000256" key="3">
    <source>
        <dbReference type="ARBA" id="ARBA00022603"/>
    </source>
</evidence>
<evidence type="ECO:0000256" key="4">
    <source>
        <dbReference type="ARBA" id="ARBA00022679"/>
    </source>
</evidence>
<dbReference type="Pfam" id="PF05175">
    <property type="entry name" value="MTS"/>
    <property type="match status" value="1"/>
</dbReference>
<organism evidence="7 8">
    <name type="scientific">Propioniferax innocua</name>
    <dbReference type="NCBI Taxonomy" id="1753"/>
    <lineage>
        <taxon>Bacteria</taxon>
        <taxon>Bacillati</taxon>
        <taxon>Actinomycetota</taxon>
        <taxon>Actinomycetes</taxon>
        <taxon>Propionibacteriales</taxon>
        <taxon>Propionibacteriaceae</taxon>
        <taxon>Propioniferax</taxon>
    </lineage>
</organism>